<keyword evidence="3" id="KW-1185">Reference proteome</keyword>
<dbReference type="Pfam" id="PF13649">
    <property type="entry name" value="Methyltransf_25"/>
    <property type="match status" value="1"/>
</dbReference>
<evidence type="ECO:0000259" key="1">
    <source>
        <dbReference type="Pfam" id="PF13649"/>
    </source>
</evidence>
<sequence>MTINNDSSNLHDDVADNKANWDDRAKVHAEGGYGDLHVFAQDTSVITPAVQRDLAILQPHLRDRTIAGKSLIHLQCHIGTDTISWQRLGASKVHGVDFSPKSLEYARELARTAQAPITYVEADARYADTALPGEHFDCVVTSVGTITWLPSLEEWGRSIANLLSPGGIFMIRDNHPLLFALDENNLAITGDYLSGTEDSYESDGSYTPGSAGKVAHTRNHNWAHDFQEITSSLLNAGLSIEELGEHSEADWQALPMLDYDASSQVWKMPQGAPRIPLTFSLVARKPLS</sequence>
<accession>A0ABM8BCT1</accession>
<feature type="domain" description="Methyltransferase" evidence="1">
    <location>
        <begin position="76"/>
        <end position="167"/>
    </location>
</feature>
<proteinExistence type="predicted"/>
<evidence type="ECO:0000313" key="3">
    <source>
        <dbReference type="Proteomes" id="UP001321748"/>
    </source>
</evidence>
<dbReference type="SUPFAM" id="SSF53335">
    <property type="entry name" value="S-adenosyl-L-methionine-dependent methyltransferases"/>
    <property type="match status" value="1"/>
</dbReference>
<organism evidence="2 3">
    <name type="scientific">Bombiscardovia apis</name>
    <dbReference type="NCBI Taxonomy" id="2932182"/>
    <lineage>
        <taxon>Bacteria</taxon>
        <taxon>Bacillati</taxon>
        <taxon>Actinomycetota</taxon>
        <taxon>Actinomycetes</taxon>
        <taxon>Bifidobacteriales</taxon>
        <taxon>Bifidobacteriaceae</taxon>
        <taxon>Bombiscardovia</taxon>
    </lineage>
</organism>
<dbReference type="InterPro" id="IPR041698">
    <property type="entry name" value="Methyltransf_25"/>
</dbReference>
<dbReference type="PANTHER" id="PTHR43464:SF82">
    <property type="entry name" value="METHYLTRANSFERASE DOMAIN-CONTAINING PROTEIN"/>
    <property type="match status" value="1"/>
</dbReference>
<reference evidence="2 3" key="1">
    <citation type="journal article" date="2023" name="Microbiol. Spectr.">
        <title>Symbiosis of Carpenter Bees with Uncharacterized Lactic Acid Bacteria Showing NAD Auxotrophy.</title>
        <authorList>
            <person name="Kawasaki S."/>
            <person name="Ozawa K."/>
            <person name="Mori T."/>
            <person name="Yamamoto A."/>
            <person name="Ito M."/>
            <person name="Ohkuma M."/>
            <person name="Sakamoto M."/>
            <person name="Matsutani M."/>
        </authorList>
    </citation>
    <scope>NUCLEOTIDE SEQUENCE [LARGE SCALE GENOMIC DNA]</scope>
    <source>
        <strain evidence="2 3">KimH</strain>
    </source>
</reference>
<keyword evidence="2" id="KW-0808">Transferase</keyword>
<dbReference type="GO" id="GO:0032259">
    <property type="term" value="P:methylation"/>
    <property type="evidence" value="ECO:0007669"/>
    <property type="project" value="UniProtKB-KW"/>
</dbReference>
<gene>
    <name evidence="2" type="ORF">KIMH_08080</name>
</gene>
<dbReference type="Proteomes" id="UP001321748">
    <property type="component" value="Chromosome"/>
</dbReference>
<dbReference type="CDD" id="cd02440">
    <property type="entry name" value="AdoMet_MTases"/>
    <property type="match status" value="1"/>
</dbReference>
<dbReference type="InterPro" id="IPR029063">
    <property type="entry name" value="SAM-dependent_MTases_sf"/>
</dbReference>
<keyword evidence="2" id="KW-0489">Methyltransferase</keyword>
<dbReference type="RefSeq" id="WP_317642217.1">
    <property type="nucleotide sequence ID" value="NZ_AP026800.1"/>
</dbReference>
<name>A0ABM8BCT1_9BIFI</name>
<protein>
    <submittedName>
        <fullName evidence="2">SAM-dependent methyltransferase</fullName>
    </submittedName>
</protein>
<dbReference type="EMBL" id="AP026800">
    <property type="protein sequence ID" value="BDR54697.1"/>
    <property type="molecule type" value="Genomic_DNA"/>
</dbReference>
<evidence type="ECO:0000313" key="2">
    <source>
        <dbReference type="EMBL" id="BDR54697.1"/>
    </source>
</evidence>
<dbReference type="Gene3D" id="3.40.50.150">
    <property type="entry name" value="Vaccinia Virus protein VP39"/>
    <property type="match status" value="1"/>
</dbReference>
<dbReference type="GO" id="GO:0008168">
    <property type="term" value="F:methyltransferase activity"/>
    <property type="evidence" value="ECO:0007669"/>
    <property type="project" value="UniProtKB-KW"/>
</dbReference>
<dbReference type="PANTHER" id="PTHR43464">
    <property type="entry name" value="METHYLTRANSFERASE"/>
    <property type="match status" value="1"/>
</dbReference>